<dbReference type="Proteomes" id="UP000805193">
    <property type="component" value="Unassembled WGS sequence"/>
</dbReference>
<dbReference type="EMBL" id="JABSTQ010004100">
    <property type="protein sequence ID" value="KAG0442936.1"/>
    <property type="molecule type" value="Genomic_DNA"/>
</dbReference>
<protein>
    <submittedName>
        <fullName evidence="1">Uncharacterized protein</fullName>
    </submittedName>
</protein>
<accession>A0AC60QTH7</accession>
<gene>
    <name evidence="1" type="ORF">HPB47_015473</name>
</gene>
<name>A0AC60QTH7_IXOPE</name>
<reference evidence="1 2" key="1">
    <citation type="journal article" date="2020" name="Cell">
        <title>Large-Scale Comparative Analyses of Tick Genomes Elucidate Their Genetic Diversity and Vector Capacities.</title>
        <authorList>
            <consortium name="Tick Genome and Microbiome Consortium (TIGMIC)"/>
            <person name="Jia N."/>
            <person name="Wang J."/>
            <person name="Shi W."/>
            <person name="Du L."/>
            <person name="Sun Y."/>
            <person name="Zhan W."/>
            <person name="Jiang J.F."/>
            <person name="Wang Q."/>
            <person name="Zhang B."/>
            <person name="Ji P."/>
            <person name="Bell-Sakyi L."/>
            <person name="Cui X.M."/>
            <person name="Yuan T.T."/>
            <person name="Jiang B.G."/>
            <person name="Yang W.F."/>
            <person name="Lam T.T."/>
            <person name="Chang Q.C."/>
            <person name="Ding S.J."/>
            <person name="Wang X.J."/>
            <person name="Zhu J.G."/>
            <person name="Ruan X.D."/>
            <person name="Zhao L."/>
            <person name="Wei J.T."/>
            <person name="Ye R.Z."/>
            <person name="Que T.C."/>
            <person name="Du C.H."/>
            <person name="Zhou Y.H."/>
            <person name="Cheng J.X."/>
            <person name="Dai P.F."/>
            <person name="Guo W.B."/>
            <person name="Han X.H."/>
            <person name="Huang E.J."/>
            <person name="Li L.F."/>
            <person name="Wei W."/>
            <person name="Gao Y.C."/>
            <person name="Liu J.Z."/>
            <person name="Shao H.Z."/>
            <person name="Wang X."/>
            <person name="Wang C.C."/>
            <person name="Yang T.C."/>
            <person name="Huo Q.B."/>
            <person name="Li W."/>
            <person name="Chen H.Y."/>
            <person name="Chen S.E."/>
            <person name="Zhou L.G."/>
            <person name="Ni X.B."/>
            <person name="Tian J.H."/>
            <person name="Sheng Y."/>
            <person name="Liu T."/>
            <person name="Pan Y.S."/>
            <person name="Xia L.Y."/>
            <person name="Li J."/>
            <person name="Zhao F."/>
            <person name="Cao W.C."/>
        </authorList>
    </citation>
    <scope>NUCLEOTIDE SEQUENCE [LARGE SCALE GENOMIC DNA]</scope>
    <source>
        <strain evidence="1">Iper-2018</strain>
    </source>
</reference>
<comment type="caution">
    <text evidence="1">The sequence shown here is derived from an EMBL/GenBank/DDBJ whole genome shotgun (WGS) entry which is preliminary data.</text>
</comment>
<organism evidence="1 2">
    <name type="scientific">Ixodes persulcatus</name>
    <name type="common">Taiga tick</name>
    <dbReference type="NCBI Taxonomy" id="34615"/>
    <lineage>
        <taxon>Eukaryota</taxon>
        <taxon>Metazoa</taxon>
        <taxon>Ecdysozoa</taxon>
        <taxon>Arthropoda</taxon>
        <taxon>Chelicerata</taxon>
        <taxon>Arachnida</taxon>
        <taxon>Acari</taxon>
        <taxon>Parasitiformes</taxon>
        <taxon>Ixodida</taxon>
        <taxon>Ixodoidea</taxon>
        <taxon>Ixodidae</taxon>
        <taxon>Ixodinae</taxon>
        <taxon>Ixodes</taxon>
    </lineage>
</organism>
<proteinExistence type="predicted"/>
<evidence type="ECO:0000313" key="1">
    <source>
        <dbReference type="EMBL" id="KAG0442936.1"/>
    </source>
</evidence>
<sequence length="333" mass="37166">QAQRLPRRGTMAPGTGTPLGVLALTATFVAGTVGVTYWWLRKRFLKVARVKSIVIYPIKSIVGLEIPYAYCTIEGLVYGSIKDRSMMLAAGECLVSLRDEPTLALIRLSHEEGKLTLTADAMDPLIVDAADPDAHSKTSFTVKLWGNDYRAVEVSPQASAWFNRYLKREDVRLVRILQDDQNIARGKNGTIPVAFHDTSTIHMLSVASLKDFNSKLPEGNVEITERTFRPSFLIEGCDAYAEDHWIRARLGDAEIAFVERCSRCVLTTVDPNTGTKAMEPLKTLRTYRVDRSKFGRKKYKMQPLFGVCQYLVKDGIVSVGDDIYAVTSTRPLL</sequence>
<evidence type="ECO:0000313" key="2">
    <source>
        <dbReference type="Proteomes" id="UP000805193"/>
    </source>
</evidence>
<feature type="non-terminal residue" evidence="1">
    <location>
        <position position="1"/>
    </location>
</feature>
<keyword evidence="2" id="KW-1185">Reference proteome</keyword>